<dbReference type="Proteomes" id="UP000195755">
    <property type="component" value="Chromosome"/>
</dbReference>
<dbReference type="AlphaFoldDB" id="A0A1Z2LCB6"/>
<sequence length="80" mass="7965">MGAGGGQVVGAARQCGRDPQQPPRRVGHDLHVDSVPSVLVGVVGSAVADPVALRESAVEQDVVGVGFAQGAQQPGRAVGE</sequence>
<name>A0A1Z2LCB6_9ACTN</name>
<evidence type="ECO:0000313" key="2">
    <source>
        <dbReference type="EMBL" id="ARZ71944.1"/>
    </source>
</evidence>
<accession>A0A1Z2LCB6</accession>
<evidence type="ECO:0000313" key="3">
    <source>
        <dbReference type="Proteomes" id="UP000195755"/>
    </source>
</evidence>
<protein>
    <submittedName>
        <fullName evidence="2">Uncharacterized protein</fullName>
    </submittedName>
</protein>
<feature type="region of interest" description="Disordered" evidence="1">
    <location>
        <begin position="1"/>
        <end position="29"/>
    </location>
</feature>
<dbReference type="EMBL" id="CP021744">
    <property type="protein sequence ID" value="ARZ71944.1"/>
    <property type="molecule type" value="Genomic_DNA"/>
</dbReference>
<dbReference type="KEGG" id="salj:SMD11_6368"/>
<organism evidence="2 3">
    <name type="scientific">Streptomyces albireticuli</name>
    <dbReference type="NCBI Taxonomy" id="1940"/>
    <lineage>
        <taxon>Bacteria</taxon>
        <taxon>Bacillati</taxon>
        <taxon>Actinomycetota</taxon>
        <taxon>Actinomycetes</taxon>
        <taxon>Kitasatosporales</taxon>
        <taxon>Streptomycetaceae</taxon>
        <taxon>Streptomyces</taxon>
    </lineage>
</organism>
<gene>
    <name evidence="2" type="ORF">SMD11_6368</name>
</gene>
<proteinExistence type="predicted"/>
<reference evidence="2 3" key="1">
    <citation type="submission" date="2017-06" db="EMBL/GenBank/DDBJ databases">
        <title>Streptomyces albireticuli Genome sequencing and assembly.</title>
        <authorList>
            <person name="Wang Y."/>
            <person name="Du B."/>
            <person name="Ding Y."/>
            <person name="Liu H."/>
            <person name="Hou Q."/>
            <person name="Liu K."/>
            <person name="Yao L."/>
            <person name="Wang C."/>
        </authorList>
    </citation>
    <scope>NUCLEOTIDE SEQUENCE [LARGE SCALE GENOMIC DNA]</scope>
    <source>
        <strain evidence="2 3">MDJK11</strain>
    </source>
</reference>
<evidence type="ECO:0000256" key="1">
    <source>
        <dbReference type="SAM" id="MobiDB-lite"/>
    </source>
</evidence>